<dbReference type="AlphaFoldDB" id="A0A9Q8WIV7"/>
<organism evidence="2 3">
    <name type="scientific">Colletotrichum lupini</name>
    <dbReference type="NCBI Taxonomy" id="145971"/>
    <lineage>
        <taxon>Eukaryota</taxon>
        <taxon>Fungi</taxon>
        <taxon>Dikarya</taxon>
        <taxon>Ascomycota</taxon>
        <taxon>Pezizomycotina</taxon>
        <taxon>Sordariomycetes</taxon>
        <taxon>Hypocreomycetidae</taxon>
        <taxon>Glomerellales</taxon>
        <taxon>Glomerellaceae</taxon>
        <taxon>Colletotrichum</taxon>
        <taxon>Colletotrichum acutatum species complex</taxon>
    </lineage>
</organism>
<feature type="compositionally biased region" description="Basic and acidic residues" evidence="1">
    <location>
        <begin position="205"/>
        <end position="223"/>
    </location>
</feature>
<evidence type="ECO:0000313" key="3">
    <source>
        <dbReference type="Proteomes" id="UP000830671"/>
    </source>
</evidence>
<accession>A0A9Q8WIV7</accession>
<dbReference type="Proteomes" id="UP000830671">
    <property type="component" value="Chromosome 5"/>
</dbReference>
<dbReference type="RefSeq" id="XP_049146044.1">
    <property type="nucleotide sequence ID" value="XM_049288900.1"/>
</dbReference>
<gene>
    <name evidence="2" type="ORF">CLUP02_09924</name>
</gene>
<dbReference type="GeneID" id="73343910"/>
<protein>
    <submittedName>
        <fullName evidence="2">Uncharacterized protein</fullName>
    </submittedName>
</protein>
<feature type="compositionally biased region" description="Polar residues" evidence="1">
    <location>
        <begin position="552"/>
        <end position="561"/>
    </location>
</feature>
<dbReference type="KEGG" id="clup:CLUP02_09924"/>
<keyword evidence="3" id="KW-1185">Reference proteome</keyword>
<sequence>MHLEDSPPLGKLAMAMKHCRGEICLEDGVILSFNEMPQTSLNLFKEAHRFQLVERMGDRNHNGGHSLPSLNGIDDVDVYCPIIVFFLAATPMCAPAPSPAPILETKLPLTPVGPNGRYWSALCLEAFDNATPSERPIDYEQPQWSGFRKYWNTVMPPGMHDVLKLENPIAYVSLWISYMLRESDRILAPIPRQRTRNVNAISQQLDRRESYGRHDPKKDERTGADFGGYVGRRAGASCLHQFSSEPFQAPEMGASISNLAQSYSPITVILLKAHKAVDGDHAPEHYTAPDNAHFVDYGSLPDINRDYLRSCHSNALNSLRTLLEIFGLDESTSHHINEVRKFSEDNDIGWLGTNVPQEHQESFQQVLDKIKKHRRDLLRYFSFQDLSLKNCVLNVYCLLERLAIVVAHNSSSEDNCPEWERLAELESPHNDTDDVIVYRYLMLAVLFRMAPDSEKMLRSGVWDQVDFGQEAISIFVSKCLLDQHPSLILFCCDGLQNSLIMHAFLTTSVMASLKLKHSQSITHALILSHYKSLKGDRQERSTYEESFMKNPSDLQEVSRLT</sequence>
<feature type="region of interest" description="Disordered" evidence="1">
    <location>
        <begin position="541"/>
        <end position="561"/>
    </location>
</feature>
<reference evidence="2" key="1">
    <citation type="journal article" date="2021" name="Mol. Plant Microbe Interact.">
        <title>Complete Genome Sequence of the Plant-Pathogenic Fungus Colletotrichum lupini.</title>
        <authorList>
            <person name="Baroncelli R."/>
            <person name="Pensec F."/>
            <person name="Da Lio D."/>
            <person name="Boufleur T."/>
            <person name="Vicente I."/>
            <person name="Sarrocco S."/>
            <person name="Picot A."/>
            <person name="Baraldi E."/>
            <person name="Sukno S."/>
            <person name="Thon M."/>
            <person name="Le Floch G."/>
        </authorList>
    </citation>
    <scope>NUCLEOTIDE SEQUENCE</scope>
    <source>
        <strain evidence="2">IMI 504893</strain>
    </source>
</reference>
<feature type="region of interest" description="Disordered" evidence="1">
    <location>
        <begin position="199"/>
        <end position="226"/>
    </location>
</feature>
<evidence type="ECO:0000313" key="2">
    <source>
        <dbReference type="EMBL" id="UQC84427.1"/>
    </source>
</evidence>
<evidence type="ECO:0000256" key="1">
    <source>
        <dbReference type="SAM" id="MobiDB-lite"/>
    </source>
</evidence>
<dbReference type="EMBL" id="CP019477">
    <property type="protein sequence ID" value="UQC84427.1"/>
    <property type="molecule type" value="Genomic_DNA"/>
</dbReference>
<proteinExistence type="predicted"/>
<name>A0A9Q8WIV7_9PEZI</name>